<dbReference type="InterPro" id="IPR056227">
    <property type="entry name" value="TMD0_ABC"/>
</dbReference>
<feature type="transmembrane region" description="Helical" evidence="11">
    <location>
        <begin position="953"/>
        <end position="974"/>
    </location>
</feature>
<name>A0A166W1F7_METRR</name>
<dbReference type="InterPro" id="IPR050173">
    <property type="entry name" value="ABC_transporter_C-like"/>
</dbReference>
<keyword evidence="8 11" id="KW-0472">Membrane</keyword>
<dbReference type="SUPFAM" id="SSF52540">
    <property type="entry name" value="P-loop containing nucleoside triphosphate hydrolases"/>
    <property type="match status" value="2"/>
</dbReference>
<reference evidence="14 15" key="1">
    <citation type="journal article" date="2016" name="Genome Biol. Evol.">
        <title>Divergent and convergent evolution of fungal pathogenicity.</title>
        <authorList>
            <person name="Shang Y."/>
            <person name="Xiao G."/>
            <person name="Zheng P."/>
            <person name="Cen K."/>
            <person name="Zhan S."/>
            <person name="Wang C."/>
        </authorList>
    </citation>
    <scope>NUCLEOTIDE SEQUENCE [LARGE SCALE GENOMIC DNA]</scope>
    <source>
        <strain evidence="14 15">RCEF 4871</strain>
    </source>
</reference>
<dbReference type="CDD" id="cd03244">
    <property type="entry name" value="ABCC_MRP_domain2"/>
    <property type="match status" value="1"/>
</dbReference>
<dbReference type="FunFam" id="1.20.1560.10:FF:000055">
    <property type="entry name" value="ABC multidrug transporter (Eurofung)"/>
    <property type="match status" value="1"/>
</dbReference>
<dbReference type="InterPro" id="IPR044746">
    <property type="entry name" value="ABCC_6TM_D1"/>
</dbReference>
<dbReference type="FunFam" id="3.40.50.300:FF:000838">
    <property type="entry name" value="ABC multidrug transporter (Eurofung)"/>
    <property type="match status" value="1"/>
</dbReference>
<dbReference type="Gene3D" id="1.20.1560.10">
    <property type="entry name" value="ABC transporter type 1, transmembrane domain"/>
    <property type="match status" value="2"/>
</dbReference>
<evidence type="ECO:0000256" key="9">
    <source>
        <dbReference type="ARBA" id="ARBA00023180"/>
    </source>
</evidence>
<dbReference type="Pfam" id="PF00005">
    <property type="entry name" value="ABC_tran"/>
    <property type="match status" value="2"/>
</dbReference>
<dbReference type="OrthoDB" id="6500128at2759"/>
<dbReference type="GO" id="GO:0140359">
    <property type="term" value="F:ABC-type transporter activity"/>
    <property type="evidence" value="ECO:0007669"/>
    <property type="project" value="InterPro"/>
</dbReference>
<evidence type="ECO:0000256" key="1">
    <source>
        <dbReference type="ARBA" id="ARBA00004651"/>
    </source>
</evidence>
<proteinExistence type="predicted"/>
<evidence type="ECO:0000259" key="13">
    <source>
        <dbReference type="PROSITE" id="PS50929"/>
    </source>
</evidence>
<feature type="domain" description="ABC transporter" evidence="12">
    <location>
        <begin position="624"/>
        <end position="857"/>
    </location>
</feature>
<feature type="region of interest" description="Disordered" evidence="10">
    <location>
        <begin position="1475"/>
        <end position="1503"/>
    </location>
</feature>
<feature type="transmembrane region" description="Helical" evidence="11">
    <location>
        <begin position="1140"/>
        <end position="1160"/>
    </location>
</feature>
<keyword evidence="4 11" id="KW-0812">Transmembrane</keyword>
<feature type="transmembrane region" description="Helical" evidence="11">
    <location>
        <begin position="919"/>
        <end position="941"/>
    </location>
</feature>
<accession>A0A166W1F7</accession>
<feature type="transmembrane region" description="Helical" evidence="11">
    <location>
        <begin position="103"/>
        <end position="121"/>
    </location>
</feature>
<evidence type="ECO:0000256" key="4">
    <source>
        <dbReference type="ARBA" id="ARBA00022692"/>
    </source>
</evidence>
<organism evidence="14 15">
    <name type="scientific">Metarhizium rileyi (strain RCEF 4871)</name>
    <name type="common">Nomuraea rileyi</name>
    <dbReference type="NCBI Taxonomy" id="1649241"/>
    <lineage>
        <taxon>Eukaryota</taxon>
        <taxon>Fungi</taxon>
        <taxon>Dikarya</taxon>
        <taxon>Ascomycota</taxon>
        <taxon>Pezizomycotina</taxon>
        <taxon>Sordariomycetes</taxon>
        <taxon>Hypocreomycetidae</taxon>
        <taxon>Hypocreales</taxon>
        <taxon>Clavicipitaceae</taxon>
        <taxon>Metarhizium</taxon>
    </lineage>
</organism>
<dbReference type="PROSITE" id="PS50893">
    <property type="entry name" value="ABC_TRANSPORTER_2"/>
    <property type="match status" value="2"/>
</dbReference>
<feature type="transmembrane region" description="Helical" evidence="11">
    <location>
        <begin position="73"/>
        <end position="91"/>
    </location>
</feature>
<dbReference type="EMBL" id="AZHC01000058">
    <property type="protein sequence ID" value="OAA34249.1"/>
    <property type="molecule type" value="Genomic_DNA"/>
</dbReference>
<protein>
    <submittedName>
        <fullName evidence="14">ABC transporter, transmembrane region, type 1</fullName>
    </submittedName>
</protein>
<feature type="transmembrane region" description="Helical" evidence="11">
    <location>
        <begin position="497"/>
        <end position="517"/>
    </location>
</feature>
<keyword evidence="5" id="KW-0547">Nucleotide-binding</keyword>
<dbReference type="GO" id="GO:0005524">
    <property type="term" value="F:ATP binding"/>
    <property type="evidence" value="ECO:0007669"/>
    <property type="project" value="UniProtKB-KW"/>
</dbReference>
<dbReference type="Pfam" id="PF00664">
    <property type="entry name" value="ABC_membrane"/>
    <property type="match status" value="1"/>
</dbReference>
<dbReference type="SUPFAM" id="SSF90123">
    <property type="entry name" value="ABC transporter transmembrane region"/>
    <property type="match status" value="2"/>
</dbReference>
<dbReference type="PROSITE" id="PS50929">
    <property type="entry name" value="ABC_TM1F"/>
    <property type="match status" value="2"/>
</dbReference>
<evidence type="ECO:0000256" key="5">
    <source>
        <dbReference type="ARBA" id="ARBA00022741"/>
    </source>
</evidence>
<dbReference type="SMART" id="SM00382">
    <property type="entry name" value="AAA"/>
    <property type="match status" value="2"/>
</dbReference>
<keyword evidence="7 11" id="KW-1133">Transmembrane helix</keyword>
<feature type="transmembrane region" description="Helical" evidence="11">
    <location>
        <begin position="310"/>
        <end position="332"/>
    </location>
</feature>
<dbReference type="Proteomes" id="UP000243498">
    <property type="component" value="Unassembled WGS sequence"/>
</dbReference>
<comment type="subcellular location">
    <subcellularLocation>
        <location evidence="1">Cell membrane</location>
        <topology evidence="1">Multi-pass membrane protein</topology>
    </subcellularLocation>
</comment>
<evidence type="ECO:0000256" key="11">
    <source>
        <dbReference type="SAM" id="Phobius"/>
    </source>
</evidence>
<feature type="transmembrane region" description="Helical" evidence="11">
    <location>
        <begin position="1044"/>
        <end position="1071"/>
    </location>
</feature>
<gene>
    <name evidence="14" type="ORF">NOR_08591</name>
</gene>
<dbReference type="InterPro" id="IPR003593">
    <property type="entry name" value="AAA+_ATPase"/>
</dbReference>
<evidence type="ECO:0000259" key="12">
    <source>
        <dbReference type="PROSITE" id="PS50893"/>
    </source>
</evidence>
<dbReference type="PANTHER" id="PTHR24223">
    <property type="entry name" value="ATP-BINDING CASSETTE SUB-FAMILY C"/>
    <property type="match status" value="1"/>
</dbReference>
<evidence type="ECO:0000256" key="10">
    <source>
        <dbReference type="SAM" id="MobiDB-lite"/>
    </source>
</evidence>
<keyword evidence="6" id="KW-0067">ATP-binding</keyword>
<evidence type="ECO:0000256" key="7">
    <source>
        <dbReference type="ARBA" id="ARBA00022989"/>
    </source>
</evidence>
<dbReference type="GO" id="GO:0005886">
    <property type="term" value="C:plasma membrane"/>
    <property type="evidence" value="ECO:0007669"/>
    <property type="project" value="UniProtKB-SubCell"/>
</dbReference>
<evidence type="ECO:0000256" key="3">
    <source>
        <dbReference type="ARBA" id="ARBA00022475"/>
    </source>
</evidence>
<dbReference type="InterPro" id="IPR036640">
    <property type="entry name" value="ABC1_TM_sf"/>
</dbReference>
<keyword evidence="15" id="KW-1185">Reference proteome</keyword>
<keyword evidence="9" id="KW-0325">Glycoprotein</keyword>
<keyword evidence="2" id="KW-0813">Transport</keyword>
<dbReference type="CDD" id="cd18579">
    <property type="entry name" value="ABC_6TM_ABCC_D1"/>
    <property type="match status" value="1"/>
</dbReference>
<dbReference type="OMA" id="ILASAKW"/>
<dbReference type="Gene3D" id="3.40.50.300">
    <property type="entry name" value="P-loop containing nucleotide triphosphate hydrolases"/>
    <property type="match status" value="2"/>
</dbReference>
<feature type="domain" description="ABC transmembrane type-1" evidence="13">
    <location>
        <begin position="280"/>
        <end position="542"/>
    </location>
</feature>
<feature type="region of interest" description="Disordered" evidence="10">
    <location>
        <begin position="585"/>
        <end position="611"/>
    </location>
</feature>
<evidence type="ECO:0000256" key="6">
    <source>
        <dbReference type="ARBA" id="ARBA00022840"/>
    </source>
</evidence>
<keyword evidence="3" id="KW-1003">Cell membrane</keyword>
<dbReference type="InterPro" id="IPR017871">
    <property type="entry name" value="ABC_transporter-like_CS"/>
</dbReference>
<feature type="transmembrane region" description="Helical" evidence="11">
    <location>
        <begin position="160"/>
        <end position="181"/>
    </location>
</feature>
<feature type="transmembrane region" description="Helical" evidence="11">
    <location>
        <begin position="402"/>
        <end position="427"/>
    </location>
</feature>
<dbReference type="InterPro" id="IPR044726">
    <property type="entry name" value="ABCC_6TM_D2"/>
</dbReference>
<sequence>MSSAGCNIAVEDRFGPAVASSCLGGFDFTLLFEESILTILPLALAVLIAAIRLCTLRGAQAKIKHSYHEPCKLLAYLSYMALQIVLLALWAKKDRAKTRTTLATISMSLAAFVPFTWLSYWENRRSLRPSTHLTVYLGLSLLLDLARVRTLFYINNVGHTIASVFLASYLVKTVLLGLELLEKRHLIMDGWKEEDGPENTASAYRRALFLWLNGLFIKGYRTLLSVETLPKIDSEILSASDPTALEAEWARANSSSKYALLWIFATHYKWTVLAAILPRLAYTGFTFAQPFLIHRVLSFTSSAAPRSANVAYGLIGAYAIVYIGSALSLTLYEHKVYRTLTKFRGSLIALVYGKTLRLSSSSSSWNAEAITLMSADIDRLGICAQDVHEIYAGTIEVGLCLWLLYVYLGVAAAAAAGFSALCLALSVPVATAAGKAQVPWLDAIETRLTETAHTLVNFKLIRMMGLTEGVSSVLRALRMSEIAAARRYRILNVCLSVLYYLSYAFSPVWGFGVYILLARGQSSGTLLQSTAFAAQAIFTLLNKPTVKVIDAIEHLQVVIECFGRMQEYLTREEQDAYRTLASAEEQQLKEDRGDDDTSSEKATHLKQSVQSGPRDIPFNAAAVMCHVSLRYSPEQKPVLQDLNLRIPNAHTTVVLGPVGSGKTTLLRLLLGATPKPEKSTKKDAAYYYETNFTEAAYCPQQPWMSKATIRENIIGMSLWDESWYKQVLQACDLLTDINDLPNGEQTQIGVRGSSLSGGQRLRVSLARALYSRRSVMILDDVLTGLDPLTEQNVSAAVFGPSGLVKRYQPTVIMASSSTKHIGFADHVIVLEKDGKVAQAAPAEEYHPTSLSSTADFDGGKKQYSAPTMPKQETVPELTLSEMGIPEEEQDAAAMGSRQKGDYHAYVYYSQVAGWKNISIWLFFSCVFMFGLNFPTVWLQWWADSNAHDPNNRVGYWLGVYAGLAFLALVTNVIADGWVQLVVVPKTSAGFHELLLKATTRARTVFFTSTHGGAILNRFSQDLELIDSELPGAIDKTLFSALQTIFTTALVFAGSGYLSCALPACVLIIYGIQHFYLRTSRQLRHVDIEAKEPLFSHFLDTVSSVDSIRAYGWEIEYKRKNRDALNASQPPYYLMWTIQRWLTLVLNLFVAALAILLVALATNIENGSTAFLGTALSNIVNFGTTLQLLVADWTQLETAICAISRVKTFVKGTEPEEEDAIHLQKLALPPKWPAKGEVVFEGVQASYASHPNRPVLQDINLTIRPGERVAVCGRTGSGKSTLMSTLLRMVDLDSGKILIDGIDIATMSRETVRRCLTAMPQETFFITGTIRQNLDPLRRLSCSDDQLLLQILEDLGLKEAVSEAGGLDAELNADDVLSSGQQQLFCLARAIVRGGQILLLDEATSSVDQATSELMQLALRKTAGGEKKTVIAIAHHLETILDFDRVIVLNKGRILESGNPRELLKTAGSVFKSLSDGMMSGSDGSTEEEKCDPSSLSASIHKDA</sequence>
<dbReference type="PANTHER" id="PTHR24223:SF399">
    <property type="entry name" value="ABC TRANSPORTER ATNG"/>
    <property type="match status" value="1"/>
</dbReference>
<feature type="transmembrane region" description="Helical" evidence="11">
    <location>
        <begin position="35"/>
        <end position="53"/>
    </location>
</feature>
<dbReference type="InterPro" id="IPR027417">
    <property type="entry name" value="P-loop_NTPase"/>
</dbReference>
<dbReference type="GO" id="GO:0016887">
    <property type="term" value="F:ATP hydrolysis activity"/>
    <property type="evidence" value="ECO:0007669"/>
    <property type="project" value="InterPro"/>
</dbReference>
<evidence type="ECO:0000313" key="15">
    <source>
        <dbReference type="Proteomes" id="UP000243498"/>
    </source>
</evidence>
<dbReference type="FunFam" id="1.20.1560.10:FF:000066">
    <property type="entry name" value="ABC multidrug transporter (Eurofung)"/>
    <property type="match status" value="1"/>
</dbReference>
<comment type="caution">
    <text evidence="14">The sequence shown here is derived from an EMBL/GenBank/DDBJ whole genome shotgun (WGS) entry which is preliminary data.</text>
</comment>
<evidence type="ECO:0000256" key="2">
    <source>
        <dbReference type="ARBA" id="ARBA00022448"/>
    </source>
</evidence>
<dbReference type="STRING" id="1081105.A0A166W1F7"/>
<dbReference type="CDD" id="cd18580">
    <property type="entry name" value="ABC_6TM_ABCC_D2"/>
    <property type="match status" value="1"/>
</dbReference>
<dbReference type="InterPro" id="IPR003439">
    <property type="entry name" value="ABC_transporter-like_ATP-bd"/>
</dbReference>
<evidence type="ECO:0000313" key="14">
    <source>
        <dbReference type="EMBL" id="OAA34249.1"/>
    </source>
</evidence>
<dbReference type="Pfam" id="PF24357">
    <property type="entry name" value="TMD0_ABC"/>
    <property type="match status" value="1"/>
</dbReference>
<dbReference type="InterPro" id="IPR011527">
    <property type="entry name" value="ABC1_TM_dom"/>
</dbReference>
<evidence type="ECO:0000256" key="8">
    <source>
        <dbReference type="ARBA" id="ARBA00023136"/>
    </source>
</evidence>
<feature type="domain" description="ABC transmembrane type-1" evidence="13">
    <location>
        <begin position="921"/>
        <end position="1197"/>
    </location>
</feature>
<dbReference type="PROSITE" id="PS00211">
    <property type="entry name" value="ABC_TRANSPORTER_1"/>
    <property type="match status" value="1"/>
</dbReference>
<feature type="domain" description="ABC transporter" evidence="12">
    <location>
        <begin position="1237"/>
        <end position="1475"/>
    </location>
</feature>